<dbReference type="AlphaFoldDB" id="A0A0A9G8W8"/>
<feature type="region of interest" description="Disordered" evidence="1">
    <location>
        <begin position="24"/>
        <end position="49"/>
    </location>
</feature>
<evidence type="ECO:0000313" key="2">
    <source>
        <dbReference type="EMBL" id="JAE17093.1"/>
    </source>
</evidence>
<evidence type="ECO:0000256" key="1">
    <source>
        <dbReference type="SAM" id="MobiDB-lite"/>
    </source>
</evidence>
<reference evidence="2" key="1">
    <citation type="submission" date="2014-09" db="EMBL/GenBank/DDBJ databases">
        <authorList>
            <person name="Magalhaes I.L.F."/>
            <person name="Oliveira U."/>
            <person name="Santos F.R."/>
            <person name="Vidigal T.H.D.A."/>
            <person name="Brescovit A.D."/>
            <person name="Santos A.J."/>
        </authorList>
    </citation>
    <scope>NUCLEOTIDE SEQUENCE</scope>
    <source>
        <tissue evidence="2">Shoot tissue taken approximately 20 cm above the soil surface</tissue>
    </source>
</reference>
<feature type="compositionally biased region" description="Low complexity" evidence="1">
    <location>
        <begin position="24"/>
        <end position="35"/>
    </location>
</feature>
<name>A0A0A9G8W8_ARUDO</name>
<dbReference type="EMBL" id="GBRH01180803">
    <property type="protein sequence ID" value="JAE17093.1"/>
    <property type="molecule type" value="Transcribed_RNA"/>
</dbReference>
<reference evidence="2" key="2">
    <citation type="journal article" date="2015" name="Data Brief">
        <title>Shoot transcriptome of the giant reed, Arundo donax.</title>
        <authorList>
            <person name="Barrero R.A."/>
            <person name="Guerrero F.D."/>
            <person name="Moolhuijzen P."/>
            <person name="Goolsby J.A."/>
            <person name="Tidwell J."/>
            <person name="Bellgard S.E."/>
            <person name="Bellgard M.I."/>
        </authorList>
    </citation>
    <scope>NUCLEOTIDE SEQUENCE</scope>
    <source>
        <tissue evidence="2">Shoot tissue taken approximately 20 cm above the soil surface</tissue>
    </source>
</reference>
<accession>A0A0A9G8W8</accession>
<sequence length="49" mass="4866">MEHAPISSSAGECCATATTPLLKGASASASSGAHHSTPHRHLLSTPMAP</sequence>
<protein>
    <submittedName>
        <fullName evidence="2">Uncharacterized protein</fullName>
    </submittedName>
</protein>
<proteinExistence type="predicted"/>
<organism evidence="2">
    <name type="scientific">Arundo donax</name>
    <name type="common">Giant reed</name>
    <name type="synonym">Donax arundinaceus</name>
    <dbReference type="NCBI Taxonomy" id="35708"/>
    <lineage>
        <taxon>Eukaryota</taxon>
        <taxon>Viridiplantae</taxon>
        <taxon>Streptophyta</taxon>
        <taxon>Embryophyta</taxon>
        <taxon>Tracheophyta</taxon>
        <taxon>Spermatophyta</taxon>
        <taxon>Magnoliopsida</taxon>
        <taxon>Liliopsida</taxon>
        <taxon>Poales</taxon>
        <taxon>Poaceae</taxon>
        <taxon>PACMAD clade</taxon>
        <taxon>Arundinoideae</taxon>
        <taxon>Arundineae</taxon>
        <taxon>Arundo</taxon>
    </lineage>
</organism>